<evidence type="ECO:0000313" key="7">
    <source>
        <dbReference type="EMBL" id="MBL3655197.1"/>
    </source>
</evidence>
<evidence type="ECO:0000256" key="1">
    <source>
        <dbReference type="ARBA" id="ARBA00009437"/>
    </source>
</evidence>
<dbReference type="PANTHER" id="PTHR30346:SF26">
    <property type="entry name" value="HYDROGEN PEROXIDE-INDUCIBLE GENES ACTIVATOR"/>
    <property type="match status" value="1"/>
</dbReference>
<dbReference type="InterPro" id="IPR036390">
    <property type="entry name" value="WH_DNA-bd_sf"/>
</dbReference>
<evidence type="ECO:0000256" key="2">
    <source>
        <dbReference type="ARBA" id="ARBA00023015"/>
    </source>
</evidence>
<dbReference type="Gene3D" id="1.10.10.10">
    <property type="entry name" value="Winged helix-like DNA-binding domain superfamily/Winged helix DNA-binding domain"/>
    <property type="match status" value="1"/>
</dbReference>
<comment type="similarity">
    <text evidence="1">Belongs to the LysR transcriptional regulatory family.</text>
</comment>
<dbReference type="PROSITE" id="PS50931">
    <property type="entry name" value="HTH_LYSR"/>
    <property type="match status" value="1"/>
</dbReference>
<keyword evidence="2" id="KW-0805">Transcription regulation</keyword>
<dbReference type="FunFam" id="1.10.10.10:FF:000001">
    <property type="entry name" value="LysR family transcriptional regulator"/>
    <property type="match status" value="1"/>
</dbReference>
<dbReference type="SUPFAM" id="SSF46785">
    <property type="entry name" value="Winged helix' DNA-binding domain"/>
    <property type="match status" value="1"/>
</dbReference>
<dbReference type="PANTHER" id="PTHR30346">
    <property type="entry name" value="TRANSCRIPTIONAL DUAL REGULATOR HCAR-RELATED"/>
    <property type="match status" value="1"/>
</dbReference>
<dbReference type="GO" id="GO:0032993">
    <property type="term" value="C:protein-DNA complex"/>
    <property type="evidence" value="ECO:0007669"/>
    <property type="project" value="TreeGrafter"/>
</dbReference>
<gene>
    <name evidence="7" type="ORF">JL102_03590</name>
</gene>
<dbReference type="Gene3D" id="3.40.190.10">
    <property type="entry name" value="Periplasmic binding protein-like II"/>
    <property type="match status" value="2"/>
</dbReference>
<keyword evidence="3" id="KW-0238">DNA-binding</keyword>
<dbReference type="CDD" id="cd08411">
    <property type="entry name" value="PBP2_OxyR"/>
    <property type="match status" value="1"/>
</dbReference>
<evidence type="ECO:0000256" key="4">
    <source>
        <dbReference type="ARBA" id="ARBA00023159"/>
    </source>
</evidence>
<dbReference type="AlphaFoldDB" id="A0A937K068"/>
<feature type="domain" description="HTH lysR-type" evidence="6">
    <location>
        <begin position="1"/>
        <end position="58"/>
    </location>
</feature>
<protein>
    <submittedName>
        <fullName evidence="7">LysR family transcriptional regulator</fullName>
    </submittedName>
</protein>
<dbReference type="PRINTS" id="PR00039">
    <property type="entry name" value="HTHLYSR"/>
</dbReference>
<dbReference type="Proteomes" id="UP000659388">
    <property type="component" value="Unassembled WGS sequence"/>
</dbReference>
<dbReference type="SUPFAM" id="SSF53850">
    <property type="entry name" value="Periplasmic binding protein-like II"/>
    <property type="match status" value="1"/>
</dbReference>
<comment type="caution">
    <text evidence="7">The sequence shown here is derived from an EMBL/GenBank/DDBJ whole genome shotgun (WGS) entry which is preliminary data.</text>
</comment>
<dbReference type="GO" id="GO:0003700">
    <property type="term" value="F:DNA-binding transcription factor activity"/>
    <property type="evidence" value="ECO:0007669"/>
    <property type="project" value="InterPro"/>
</dbReference>
<keyword evidence="4" id="KW-0010">Activator</keyword>
<dbReference type="Pfam" id="PF00126">
    <property type="entry name" value="HTH_1"/>
    <property type="match status" value="1"/>
</dbReference>
<accession>A0A937K068</accession>
<keyword evidence="8" id="KW-1185">Reference proteome</keyword>
<dbReference type="InterPro" id="IPR005119">
    <property type="entry name" value="LysR_subst-bd"/>
</dbReference>
<evidence type="ECO:0000256" key="3">
    <source>
        <dbReference type="ARBA" id="ARBA00023125"/>
    </source>
</evidence>
<dbReference type="InterPro" id="IPR000847">
    <property type="entry name" value="LysR_HTH_N"/>
</dbReference>
<dbReference type="Pfam" id="PF03466">
    <property type="entry name" value="LysR_substrate"/>
    <property type="match status" value="1"/>
</dbReference>
<evidence type="ECO:0000256" key="5">
    <source>
        <dbReference type="ARBA" id="ARBA00023163"/>
    </source>
</evidence>
<dbReference type="GO" id="GO:0003677">
    <property type="term" value="F:DNA binding"/>
    <property type="evidence" value="ECO:0007669"/>
    <property type="project" value="UniProtKB-KW"/>
</dbReference>
<name>A0A937K068_9BACT</name>
<evidence type="ECO:0000259" key="6">
    <source>
        <dbReference type="PROSITE" id="PS50931"/>
    </source>
</evidence>
<keyword evidence="5" id="KW-0804">Transcription</keyword>
<dbReference type="EMBL" id="JAESIY010000002">
    <property type="protein sequence ID" value="MBL3655197.1"/>
    <property type="molecule type" value="Genomic_DNA"/>
</dbReference>
<sequence>MTLQQLQYIVALDTHRHFVKAADSCFVAQPTLTLQVKKLEEEIGINIFDRSTQPIAPTLMGERFIIKARQILREVAGLKEMVNQELNEVKGKFKIGIIPTIAPYLLPLFLKNFSDDHPDIYLEIKEIQSEEIIAGIQNNTLDIGIMATPLSESHVREIPLFYEPFLVYAHRDHLLLKKEAADPANIERKGLWLLDKGHCFRNQVLNICDEERHNNTETRISFESGSIETLKNMIQSHSGFTLIPELAVHPSYDNDFVKRFKEPQPAREVSLVVHNSFTKELLLSKLRKYILKGVPDGFKKNERFITVKWR</sequence>
<reference evidence="7" key="1">
    <citation type="submission" date="2021-01" db="EMBL/GenBank/DDBJ databases">
        <title>Fulvivirga kasyanovii gen. nov., sp nov., a novel member of the phylum Bacteroidetes isolated from seawater in a mussel farm.</title>
        <authorList>
            <person name="Zhao L.-H."/>
            <person name="Wang Z.-J."/>
        </authorList>
    </citation>
    <scope>NUCLEOTIDE SEQUENCE</scope>
    <source>
        <strain evidence="7">2943</strain>
    </source>
</reference>
<proteinExistence type="inferred from homology"/>
<evidence type="ECO:0000313" key="8">
    <source>
        <dbReference type="Proteomes" id="UP000659388"/>
    </source>
</evidence>
<dbReference type="RefSeq" id="WP_202242588.1">
    <property type="nucleotide sequence ID" value="NZ_JAESIY010000002.1"/>
</dbReference>
<dbReference type="InterPro" id="IPR036388">
    <property type="entry name" value="WH-like_DNA-bd_sf"/>
</dbReference>
<organism evidence="7 8">
    <name type="scientific">Fulvivirga sediminis</name>
    <dbReference type="NCBI Taxonomy" id="2803949"/>
    <lineage>
        <taxon>Bacteria</taxon>
        <taxon>Pseudomonadati</taxon>
        <taxon>Bacteroidota</taxon>
        <taxon>Cytophagia</taxon>
        <taxon>Cytophagales</taxon>
        <taxon>Fulvivirgaceae</taxon>
        <taxon>Fulvivirga</taxon>
    </lineage>
</organism>